<dbReference type="OrthoDB" id="7596615at2"/>
<protein>
    <submittedName>
        <fullName evidence="1">Uncharacterized protein</fullName>
    </submittedName>
</protein>
<dbReference type="RefSeq" id="WP_066867504.1">
    <property type="nucleotide sequence ID" value="NZ_LNQB01000018.1"/>
</dbReference>
<dbReference type="Proteomes" id="UP000078507">
    <property type="component" value="Unassembled WGS sequence"/>
</dbReference>
<keyword evidence="2" id="KW-1185">Reference proteome</keyword>
<dbReference type="STRING" id="36856.ATB98_10120"/>
<dbReference type="AlphaFoldDB" id="A0A178YUX5"/>
<comment type="caution">
    <text evidence="1">The sequence shown here is derived from an EMBL/GenBank/DDBJ whole genome shotgun (WGS) entry which is preliminary data.</text>
</comment>
<name>A0A178YUX5_SINSA</name>
<accession>A0A178YUX5</accession>
<reference evidence="1 2" key="1">
    <citation type="submission" date="2015-11" db="EMBL/GenBank/DDBJ databases">
        <title>Ensifer anhuiense sp. nov., an effective nitrogen fixation bacterium with Glycine soja.</title>
        <authorList>
            <person name="Yan H."/>
            <person name="Chen W."/>
        </authorList>
    </citation>
    <scope>NUCLEOTIDE SEQUENCE [LARGE SCALE GENOMIC DNA]</scope>
    <source>
        <strain evidence="1 2">LMG 7837</strain>
    </source>
</reference>
<organism evidence="1 2">
    <name type="scientific">Sinorhizobium saheli</name>
    <dbReference type="NCBI Taxonomy" id="36856"/>
    <lineage>
        <taxon>Bacteria</taxon>
        <taxon>Pseudomonadati</taxon>
        <taxon>Pseudomonadota</taxon>
        <taxon>Alphaproteobacteria</taxon>
        <taxon>Hyphomicrobiales</taxon>
        <taxon>Rhizobiaceae</taxon>
        <taxon>Sinorhizobium/Ensifer group</taxon>
        <taxon>Sinorhizobium</taxon>
    </lineage>
</organism>
<evidence type="ECO:0000313" key="2">
    <source>
        <dbReference type="Proteomes" id="UP000078507"/>
    </source>
</evidence>
<proteinExistence type="predicted"/>
<dbReference type="EMBL" id="LNQB01000018">
    <property type="protein sequence ID" value="OAP50535.1"/>
    <property type="molecule type" value="Genomic_DNA"/>
</dbReference>
<evidence type="ECO:0000313" key="1">
    <source>
        <dbReference type="EMBL" id="OAP50535.1"/>
    </source>
</evidence>
<gene>
    <name evidence="1" type="ORF">ATB98_10120</name>
</gene>
<sequence length="201" mass="22634">MAGENRDVFVNCPFETEYRQFFYAMVFTVIRSGFVARCALETDNAADNRFEKICRIIGECRYGIHDISRTEVDGNPPLPRFNMPLELGVFLGAKKYGGPKHRNKSCIIFDREQYRFQRYISDIAGQDIHSHQGDVNRLIVELATWLRAQSGDVHIPGGVAIGAEFAAFNLTLPAIYAARQLDPAEVTFGDFSAVVVQYLTT</sequence>